<organism evidence="1 2">
    <name type="scientific">Ensete ventricosum</name>
    <name type="common">Abyssinian banana</name>
    <name type="synonym">Musa ensete</name>
    <dbReference type="NCBI Taxonomy" id="4639"/>
    <lineage>
        <taxon>Eukaryota</taxon>
        <taxon>Viridiplantae</taxon>
        <taxon>Streptophyta</taxon>
        <taxon>Embryophyta</taxon>
        <taxon>Tracheophyta</taxon>
        <taxon>Spermatophyta</taxon>
        <taxon>Magnoliopsida</taxon>
        <taxon>Liliopsida</taxon>
        <taxon>Zingiberales</taxon>
        <taxon>Musaceae</taxon>
        <taxon>Ensete</taxon>
    </lineage>
</organism>
<feature type="non-terminal residue" evidence="1">
    <location>
        <position position="1"/>
    </location>
</feature>
<comment type="caution">
    <text evidence="1">The sequence shown here is derived from an EMBL/GenBank/DDBJ whole genome shotgun (WGS) entry which is preliminary data.</text>
</comment>
<proteinExistence type="predicted"/>
<protein>
    <submittedName>
        <fullName evidence="1">Uncharacterized protein</fullName>
    </submittedName>
</protein>
<dbReference type="AlphaFoldDB" id="A0A426YWA6"/>
<dbReference type="Proteomes" id="UP000287651">
    <property type="component" value="Unassembled WGS sequence"/>
</dbReference>
<evidence type="ECO:0000313" key="2">
    <source>
        <dbReference type="Proteomes" id="UP000287651"/>
    </source>
</evidence>
<gene>
    <name evidence="1" type="ORF">B296_00038807</name>
</gene>
<dbReference type="EMBL" id="AMZH03009821">
    <property type="protein sequence ID" value="RRT56005.1"/>
    <property type="molecule type" value="Genomic_DNA"/>
</dbReference>
<sequence length="89" mass="10093">KPRLCRKIVKGSQKACRESNYDRINVQPNNGPRSSLSIGPGFERCGGFRWEFAKRFAEGIRKFTGNTPGDHRGEDQKTCRKYVGGYRIG</sequence>
<accession>A0A426YWA6</accession>
<name>A0A426YWA6_ENSVE</name>
<reference evidence="1 2" key="1">
    <citation type="journal article" date="2014" name="Agronomy (Basel)">
        <title>A Draft Genome Sequence for Ensete ventricosum, the Drought-Tolerant Tree Against Hunger.</title>
        <authorList>
            <person name="Harrison J."/>
            <person name="Moore K.A."/>
            <person name="Paszkiewicz K."/>
            <person name="Jones T."/>
            <person name="Grant M."/>
            <person name="Ambacheew D."/>
            <person name="Muzemil S."/>
            <person name="Studholme D.J."/>
        </authorList>
    </citation>
    <scope>NUCLEOTIDE SEQUENCE [LARGE SCALE GENOMIC DNA]</scope>
</reference>
<evidence type="ECO:0000313" key="1">
    <source>
        <dbReference type="EMBL" id="RRT56005.1"/>
    </source>
</evidence>